<keyword evidence="2" id="KW-1185">Reference proteome</keyword>
<sequence>MTIKKTHRNTHLYPYHPCLLPCPWLPRSLSMAMSPSAPLASRCPNRARKMWRPPASGSPAPWITKSLPNEGHCASSHGGPPMGNGVGAAPKAPPAHRALVGLPLLLPPLLLGECRGLGYPLPTLGTLLGALPSVYPLMGVKSGFFLKGLPTLSAVEGPLFCVNLLMLEETVSALKLLPTLRTLIVPLPSVGGLVGTQAASLPEAFPTFPARVGSLSGVDPLVINQGGALAEAFPTFSTLVGPLPSMDPLVHNQGGALPEAFPTFSTLEGPFPGVGPLVDHQHGVLHEALPTF</sequence>
<dbReference type="PANTHER" id="PTHR33426:SF45">
    <property type="entry name" value="IMMUNODEFICIENCY LENTIVIRAL MATRIX N-TERMINAL DOMAIN-CONTAINING PROTEIN-RELATED"/>
    <property type="match status" value="1"/>
</dbReference>
<dbReference type="GeneTree" id="ENSGT00940000163677"/>
<name>A0A674GR09_TAEGU</name>
<dbReference type="Ensembl" id="ENSTGUT00000022741.1">
    <property type="protein sequence ID" value="ENSTGUP00000024886.1"/>
    <property type="gene ID" value="ENSTGUG00000027584.1"/>
</dbReference>
<reference evidence="1" key="1">
    <citation type="submission" date="2025-08" db="UniProtKB">
        <authorList>
            <consortium name="Ensembl"/>
        </authorList>
    </citation>
    <scope>IDENTIFICATION</scope>
</reference>
<protein>
    <submittedName>
        <fullName evidence="1">Uncharacterized protein</fullName>
    </submittedName>
</protein>
<organism evidence="1 2">
    <name type="scientific">Taeniopygia guttata</name>
    <name type="common">Zebra finch</name>
    <name type="synonym">Poephila guttata</name>
    <dbReference type="NCBI Taxonomy" id="59729"/>
    <lineage>
        <taxon>Eukaryota</taxon>
        <taxon>Metazoa</taxon>
        <taxon>Chordata</taxon>
        <taxon>Craniata</taxon>
        <taxon>Vertebrata</taxon>
        <taxon>Euteleostomi</taxon>
        <taxon>Archelosauria</taxon>
        <taxon>Archosauria</taxon>
        <taxon>Dinosauria</taxon>
        <taxon>Saurischia</taxon>
        <taxon>Theropoda</taxon>
        <taxon>Coelurosauria</taxon>
        <taxon>Aves</taxon>
        <taxon>Neognathae</taxon>
        <taxon>Neoaves</taxon>
        <taxon>Telluraves</taxon>
        <taxon>Australaves</taxon>
        <taxon>Passeriformes</taxon>
        <taxon>Passeroidea</taxon>
        <taxon>Estrildidae</taxon>
        <taxon>Estrildinae</taxon>
        <taxon>Taeniopygia</taxon>
    </lineage>
</organism>
<evidence type="ECO:0000313" key="1">
    <source>
        <dbReference type="Ensembl" id="ENSTGUP00000024886.1"/>
    </source>
</evidence>
<evidence type="ECO:0000313" key="2">
    <source>
        <dbReference type="Proteomes" id="UP000007754"/>
    </source>
</evidence>
<dbReference type="AlphaFoldDB" id="A0A674GR09"/>
<dbReference type="InParanoid" id="A0A674GR09"/>
<proteinExistence type="predicted"/>
<dbReference type="PANTHER" id="PTHR33426">
    <property type="entry name" value="C2H2-TYPE DOMAIN-CONTAINING PROTEIN"/>
    <property type="match status" value="1"/>
</dbReference>
<accession>A0A674GR09</accession>
<reference evidence="1" key="2">
    <citation type="submission" date="2025-09" db="UniProtKB">
        <authorList>
            <consortium name="Ensembl"/>
        </authorList>
    </citation>
    <scope>IDENTIFICATION</scope>
</reference>
<dbReference type="Proteomes" id="UP000007754">
    <property type="component" value="Unplaced"/>
</dbReference>